<dbReference type="HOGENOM" id="CLU_2958342_0_0_9"/>
<protein>
    <submittedName>
        <fullName evidence="1">Uncharacterized protein</fullName>
    </submittedName>
</protein>
<dbReference type="STRING" id="706433.HMPREF9430_00922"/>
<dbReference type="Proteomes" id="UP000004097">
    <property type="component" value="Unassembled WGS sequence"/>
</dbReference>
<dbReference type="eggNOG" id="ENOG5033DSH">
    <property type="taxonomic scope" value="Bacteria"/>
</dbReference>
<comment type="caution">
    <text evidence="1">The sequence shown here is derived from an EMBL/GenBank/DDBJ whole genome shotgun (WGS) entry which is preliminary data.</text>
</comment>
<evidence type="ECO:0000313" key="2">
    <source>
        <dbReference type="Proteomes" id="UP000004097"/>
    </source>
</evidence>
<accession>E7MN04</accession>
<dbReference type="AlphaFoldDB" id="E7MN04"/>
<gene>
    <name evidence="1" type="ORF">HMPREF9430_00922</name>
</gene>
<dbReference type="RefSeq" id="WP_006525757.1">
    <property type="nucleotide sequence ID" value="NZ_GL637659.1"/>
</dbReference>
<name>E7MN04_9FIRM</name>
<sequence>MSKWCFNYESGEYEEIDRDGFSISQGRYVFNWDDSEFRREEEEFNRWGFHHSIWGDEDD</sequence>
<proteinExistence type="predicted"/>
<reference evidence="1 2" key="1">
    <citation type="submission" date="2010-08" db="EMBL/GenBank/DDBJ databases">
        <authorList>
            <person name="Weinstock G."/>
            <person name="Sodergren E."/>
            <person name="Clifton S."/>
            <person name="Fulton L."/>
            <person name="Fulton B."/>
            <person name="Courtney L."/>
            <person name="Fronick C."/>
            <person name="Harrison M."/>
            <person name="Strong C."/>
            <person name="Farmer C."/>
            <person name="Delahaunty K."/>
            <person name="Markovic C."/>
            <person name="Hall O."/>
            <person name="Minx P."/>
            <person name="Tomlinson C."/>
            <person name="Mitreva M."/>
            <person name="Hou S."/>
            <person name="Chen J."/>
            <person name="Wollam A."/>
            <person name="Pepin K.H."/>
            <person name="Johnson M."/>
            <person name="Bhonagiri V."/>
            <person name="Zhang X."/>
            <person name="Suruliraj S."/>
            <person name="Warren W."/>
            <person name="Chinwalla A."/>
            <person name="Mardis E.R."/>
            <person name="Wilson R.K."/>
        </authorList>
    </citation>
    <scope>NUCLEOTIDE SEQUENCE [LARGE SCALE GENOMIC DNA]</scope>
    <source>
        <strain evidence="1 2">F0204</strain>
    </source>
</reference>
<dbReference type="OrthoDB" id="1442783at1239"/>
<dbReference type="EMBL" id="AECQ01000019">
    <property type="protein sequence ID" value="EFW24514.1"/>
    <property type="molecule type" value="Genomic_DNA"/>
</dbReference>
<organism evidence="1 2">
    <name type="scientific">Solobacterium moorei F0204</name>
    <dbReference type="NCBI Taxonomy" id="706433"/>
    <lineage>
        <taxon>Bacteria</taxon>
        <taxon>Bacillati</taxon>
        <taxon>Bacillota</taxon>
        <taxon>Erysipelotrichia</taxon>
        <taxon>Erysipelotrichales</taxon>
        <taxon>Erysipelotrichaceae</taxon>
        <taxon>Solobacterium</taxon>
    </lineage>
</organism>
<keyword evidence="2" id="KW-1185">Reference proteome</keyword>
<evidence type="ECO:0000313" key="1">
    <source>
        <dbReference type="EMBL" id="EFW24514.1"/>
    </source>
</evidence>